<dbReference type="Proteomes" id="UP001521150">
    <property type="component" value="Unassembled WGS sequence"/>
</dbReference>
<protein>
    <submittedName>
        <fullName evidence="1">Uncharacterized protein</fullName>
    </submittedName>
</protein>
<comment type="caution">
    <text evidence="1">The sequence shown here is derived from an EMBL/GenBank/DDBJ whole genome shotgun (WGS) entry which is preliminary data.</text>
</comment>
<accession>A0ABS8ZTA8</accession>
<sequence>MFQLSTRLNYQPQRADVPLMIGTWGARTAALAGRIADEVKIGGTANPRVVGVMRDRIGSPDVRIVVGAVTVVDSDGVKARALARTEVAKRTR</sequence>
<evidence type="ECO:0000313" key="2">
    <source>
        <dbReference type="Proteomes" id="UP001521150"/>
    </source>
</evidence>
<keyword evidence="2" id="KW-1185">Reference proteome</keyword>
<name>A0ABS8ZTA8_9PSEU</name>
<proteinExistence type="predicted"/>
<gene>
    <name evidence="1" type="ORF">LWC34_50260</name>
</gene>
<dbReference type="InterPro" id="IPR036661">
    <property type="entry name" value="Luciferase-like_sf"/>
</dbReference>
<dbReference type="EMBL" id="JAJVCN010000004">
    <property type="protein sequence ID" value="MCE7010936.1"/>
    <property type="molecule type" value="Genomic_DNA"/>
</dbReference>
<evidence type="ECO:0000313" key="1">
    <source>
        <dbReference type="EMBL" id="MCE7010936.1"/>
    </source>
</evidence>
<organism evidence="1 2">
    <name type="scientific">Kibdelosporangium philippinense</name>
    <dbReference type="NCBI Taxonomy" id="211113"/>
    <lineage>
        <taxon>Bacteria</taxon>
        <taxon>Bacillati</taxon>
        <taxon>Actinomycetota</taxon>
        <taxon>Actinomycetes</taxon>
        <taxon>Pseudonocardiales</taxon>
        <taxon>Pseudonocardiaceae</taxon>
        <taxon>Kibdelosporangium</taxon>
    </lineage>
</organism>
<reference evidence="1 2" key="1">
    <citation type="submission" date="2021-12" db="EMBL/GenBank/DDBJ databases">
        <title>Genome sequence of Kibdelosporangium philippinense ATCC 49844.</title>
        <authorList>
            <person name="Fedorov E.A."/>
            <person name="Omeragic M."/>
            <person name="Shalygina K.F."/>
            <person name="Maclea K.S."/>
        </authorList>
    </citation>
    <scope>NUCLEOTIDE SEQUENCE [LARGE SCALE GENOMIC DNA]</scope>
    <source>
        <strain evidence="1 2">ATCC 49844</strain>
    </source>
</reference>
<dbReference type="Gene3D" id="3.20.20.30">
    <property type="entry name" value="Luciferase-like domain"/>
    <property type="match status" value="1"/>
</dbReference>
<dbReference type="SUPFAM" id="SSF51679">
    <property type="entry name" value="Bacterial luciferase-like"/>
    <property type="match status" value="1"/>
</dbReference>
<dbReference type="RefSeq" id="WP_233733226.1">
    <property type="nucleotide sequence ID" value="NZ_JAJVCN010000004.1"/>
</dbReference>